<protein>
    <submittedName>
        <fullName evidence="1">Uncharacterized protein</fullName>
    </submittedName>
</protein>
<accession>A0A0F9NEH3</accession>
<dbReference type="AlphaFoldDB" id="A0A0F9NEH3"/>
<comment type="caution">
    <text evidence="1">The sequence shown here is derived from an EMBL/GenBank/DDBJ whole genome shotgun (WGS) entry which is preliminary data.</text>
</comment>
<reference evidence="1" key="1">
    <citation type="journal article" date="2015" name="Nature">
        <title>Complex archaea that bridge the gap between prokaryotes and eukaryotes.</title>
        <authorList>
            <person name="Spang A."/>
            <person name="Saw J.H."/>
            <person name="Jorgensen S.L."/>
            <person name="Zaremba-Niedzwiedzka K."/>
            <person name="Martijn J."/>
            <person name="Lind A.E."/>
            <person name="van Eijk R."/>
            <person name="Schleper C."/>
            <person name="Guy L."/>
            <person name="Ettema T.J."/>
        </authorList>
    </citation>
    <scope>NUCLEOTIDE SEQUENCE</scope>
</reference>
<dbReference type="EMBL" id="LAZR01004250">
    <property type="protein sequence ID" value="KKN10377.1"/>
    <property type="molecule type" value="Genomic_DNA"/>
</dbReference>
<name>A0A0F9NEH3_9ZZZZ</name>
<evidence type="ECO:0000313" key="1">
    <source>
        <dbReference type="EMBL" id="KKN10377.1"/>
    </source>
</evidence>
<organism evidence="1">
    <name type="scientific">marine sediment metagenome</name>
    <dbReference type="NCBI Taxonomy" id="412755"/>
    <lineage>
        <taxon>unclassified sequences</taxon>
        <taxon>metagenomes</taxon>
        <taxon>ecological metagenomes</taxon>
    </lineage>
</organism>
<sequence length="112" mass="11840">MTIRIVQEQDLSGNIDFMTKDPVLLTNGTTVIFTGEGVFLGVIIWVPIDGGTFYFTDGDDDPIDGLVNVTLKGSTTRAGTFGLKNYHLTNGLKIIVTSAVGVVITVSASTAT</sequence>
<gene>
    <name evidence="1" type="ORF">LCGC14_1037380</name>
</gene>
<proteinExistence type="predicted"/>